<evidence type="ECO:0000313" key="5">
    <source>
        <dbReference type="Proteomes" id="UP001560019"/>
    </source>
</evidence>
<evidence type="ECO:0000256" key="1">
    <source>
        <dbReference type="ARBA" id="ARBA00023012"/>
    </source>
</evidence>
<evidence type="ECO:0000313" key="4">
    <source>
        <dbReference type="EMBL" id="MEX5727988.1"/>
    </source>
</evidence>
<keyword evidence="2" id="KW-0597">Phosphoprotein</keyword>
<name>A0ABV3XSC8_9RHOB</name>
<dbReference type="InterPro" id="IPR008207">
    <property type="entry name" value="Sig_transdc_His_kin_Hpt_dom"/>
</dbReference>
<dbReference type="RefSeq" id="WP_125408355.1">
    <property type="nucleotide sequence ID" value="NZ_JBEHHI010000001.1"/>
</dbReference>
<dbReference type="Pfam" id="PF01627">
    <property type="entry name" value="Hpt"/>
    <property type="match status" value="1"/>
</dbReference>
<dbReference type="EMBL" id="JBEHHI010000001">
    <property type="protein sequence ID" value="MEX5727988.1"/>
    <property type="molecule type" value="Genomic_DNA"/>
</dbReference>
<evidence type="ECO:0000259" key="3">
    <source>
        <dbReference type="PROSITE" id="PS50894"/>
    </source>
</evidence>
<dbReference type="Proteomes" id="UP001560019">
    <property type="component" value="Unassembled WGS sequence"/>
</dbReference>
<organism evidence="4 5">
    <name type="scientific">Rhodovulum iodosum</name>
    <dbReference type="NCBI Taxonomy" id="68291"/>
    <lineage>
        <taxon>Bacteria</taxon>
        <taxon>Pseudomonadati</taxon>
        <taxon>Pseudomonadota</taxon>
        <taxon>Alphaproteobacteria</taxon>
        <taxon>Rhodobacterales</taxon>
        <taxon>Paracoccaceae</taxon>
        <taxon>Rhodovulum</taxon>
    </lineage>
</organism>
<evidence type="ECO:0000256" key="2">
    <source>
        <dbReference type="PROSITE-ProRule" id="PRU00110"/>
    </source>
</evidence>
<protein>
    <submittedName>
        <fullName evidence="4">HPt (Histidine-containing phosphotransfer) domain-containing protein</fullName>
    </submittedName>
</protein>
<keyword evidence="1" id="KW-0902">Two-component regulatory system</keyword>
<keyword evidence="5" id="KW-1185">Reference proteome</keyword>
<proteinExistence type="predicted"/>
<reference evidence="4 5" key="1">
    <citation type="submission" date="2024-06" db="EMBL/GenBank/DDBJ databases">
        <title>Genome of Rhodovulum iodosum, a marine photoferrotroph.</title>
        <authorList>
            <person name="Bianchini G."/>
            <person name="Nikeleit V."/>
            <person name="Kappler A."/>
            <person name="Bryce C."/>
            <person name="Sanchez-Baracaldo P."/>
        </authorList>
    </citation>
    <scope>NUCLEOTIDE SEQUENCE [LARGE SCALE GENOMIC DNA]</scope>
    <source>
        <strain evidence="4 5">UT/N1</strain>
    </source>
</reference>
<comment type="caution">
    <text evidence="4">The sequence shown here is derived from an EMBL/GenBank/DDBJ whole genome shotgun (WGS) entry which is preliminary data.</text>
</comment>
<dbReference type="InterPro" id="IPR036641">
    <property type="entry name" value="HPT_dom_sf"/>
</dbReference>
<dbReference type="PROSITE" id="PS50894">
    <property type="entry name" value="HPT"/>
    <property type="match status" value="1"/>
</dbReference>
<dbReference type="Gene3D" id="1.20.120.160">
    <property type="entry name" value="HPT domain"/>
    <property type="match status" value="1"/>
</dbReference>
<sequence length="111" mass="12078">MIDWKQVADLRDEVGEDAFEEVVSLFLEEVDGVIARLVIAPAAATLADDLHFIRGSAVNLGFEAFCDVCRAAERQLRRTGADSVALAPLIDAYRNSKQSFLDGLADSRHAA</sequence>
<gene>
    <name evidence="4" type="ORF">Ga0609869_001341</name>
</gene>
<dbReference type="SUPFAM" id="SSF47226">
    <property type="entry name" value="Histidine-containing phosphotransfer domain, HPT domain"/>
    <property type="match status" value="1"/>
</dbReference>
<accession>A0ABV3XSC8</accession>
<feature type="domain" description="HPt" evidence="3">
    <location>
        <begin position="11"/>
        <end position="107"/>
    </location>
</feature>
<feature type="modified residue" description="Phosphohistidine" evidence="2">
    <location>
        <position position="51"/>
    </location>
</feature>